<dbReference type="Gene3D" id="3.90.50.10">
    <property type="entry name" value="Photosynthetic Reaction Center, subunit H, domain 2"/>
    <property type="match status" value="2"/>
</dbReference>
<protein>
    <recommendedName>
        <fullName evidence="1">PRC-barrel domain-containing protein</fullName>
    </recommendedName>
</protein>
<sequence>MLISAKEMEGYSVGANDGDIGHVKDFYLDDEQWVIRYLVVDTGGWLSGRRVLVSPIAAGTPNREQRLLPVSLTRDQLSKSPDIDTEKPVSRQHEITFSAYYAYPYYWSGDGYWGGGMDPGLMMPSYAGFHRSPTEIAKKQHEIEQAESDQHEHDDPHLRSCNALIGYHIHASDGDIGHVAGMLIDEQTWAVRYLIVDTSNWWLGHQVLIAPQWFGAVNWFDKTTAVSMTRQAIKDAPAYKSQAKMSREAEDRLLNYYGHAKYWAG</sequence>
<dbReference type="OrthoDB" id="9793882at2"/>
<dbReference type="SUPFAM" id="SSF50346">
    <property type="entry name" value="PRC-barrel domain"/>
    <property type="match status" value="2"/>
</dbReference>
<feature type="domain" description="PRC-barrel" evidence="1">
    <location>
        <begin position="4"/>
        <end position="54"/>
    </location>
</feature>
<dbReference type="RefSeq" id="WP_088917589.1">
    <property type="nucleotide sequence ID" value="NZ_CP018632.1"/>
</dbReference>
<keyword evidence="3" id="KW-1185">Reference proteome</keyword>
<evidence type="ECO:0000259" key="1">
    <source>
        <dbReference type="Pfam" id="PF05239"/>
    </source>
</evidence>
<dbReference type="GO" id="GO:0030077">
    <property type="term" value="C:plasma membrane light-harvesting complex"/>
    <property type="evidence" value="ECO:0007669"/>
    <property type="project" value="InterPro"/>
</dbReference>
<dbReference type="InterPro" id="IPR011033">
    <property type="entry name" value="PRC_barrel-like_sf"/>
</dbReference>
<accession>A0A2Z2NQJ8</accession>
<dbReference type="Pfam" id="PF05239">
    <property type="entry name" value="PRC"/>
    <property type="match status" value="1"/>
</dbReference>
<organism evidence="2 3">
    <name type="scientific">Granulosicoccus antarcticus IMCC3135</name>
    <dbReference type="NCBI Taxonomy" id="1192854"/>
    <lineage>
        <taxon>Bacteria</taxon>
        <taxon>Pseudomonadati</taxon>
        <taxon>Pseudomonadota</taxon>
        <taxon>Gammaproteobacteria</taxon>
        <taxon>Chromatiales</taxon>
        <taxon>Granulosicoccaceae</taxon>
        <taxon>Granulosicoccus</taxon>
    </lineage>
</organism>
<dbReference type="AlphaFoldDB" id="A0A2Z2NQJ8"/>
<evidence type="ECO:0000313" key="2">
    <source>
        <dbReference type="EMBL" id="ASJ72261.1"/>
    </source>
</evidence>
<dbReference type="Proteomes" id="UP000250079">
    <property type="component" value="Chromosome"/>
</dbReference>
<dbReference type="KEGG" id="gai:IMCC3135_10845"/>
<dbReference type="InterPro" id="IPR014747">
    <property type="entry name" value="Bac_photo_RC_H_C"/>
</dbReference>
<name>A0A2Z2NQJ8_9GAMM</name>
<evidence type="ECO:0000313" key="3">
    <source>
        <dbReference type="Proteomes" id="UP000250079"/>
    </source>
</evidence>
<dbReference type="EMBL" id="CP018632">
    <property type="protein sequence ID" value="ASJ72261.1"/>
    <property type="molecule type" value="Genomic_DNA"/>
</dbReference>
<dbReference type="GO" id="GO:0019684">
    <property type="term" value="P:photosynthesis, light reaction"/>
    <property type="evidence" value="ECO:0007669"/>
    <property type="project" value="InterPro"/>
</dbReference>
<gene>
    <name evidence="2" type="ORF">IMCC3135_10845</name>
</gene>
<proteinExistence type="predicted"/>
<dbReference type="InterPro" id="IPR027275">
    <property type="entry name" value="PRC-brl_dom"/>
</dbReference>
<reference evidence="2 3" key="1">
    <citation type="submission" date="2016-12" db="EMBL/GenBank/DDBJ databases">
        <authorList>
            <person name="Song W.-J."/>
            <person name="Kurnit D.M."/>
        </authorList>
    </citation>
    <scope>NUCLEOTIDE SEQUENCE [LARGE SCALE GENOMIC DNA]</scope>
    <source>
        <strain evidence="2 3">IMCC3135</strain>
    </source>
</reference>